<gene>
    <name evidence="1" type="ORF">ACFOX0_08320</name>
</gene>
<dbReference type="Proteomes" id="UP001595868">
    <property type="component" value="Unassembled WGS sequence"/>
</dbReference>
<dbReference type="RefSeq" id="WP_377543559.1">
    <property type="nucleotide sequence ID" value="NZ_JBHSBN010000004.1"/>
</dbReference>
<evidence type="ECO:0000313" key="2">
    <source>
        <dbReference type="Proteomes" id="UP001595868"/>
    </source>
</evidence>
<sequence>MRFPAPGDLIYLDRSASVQFVNPFWLRLIRVRRDWITYDGWVWLDGYELDGDGEAVQRRSVFVQTSGLRIGKPGARTARRPP</sequence>
<evidence type="ECO:0000313" key="1">
    <source>
        <dbReference type="EMBL" id="MFC4105941.1"/>
    </source>
</evidence>
<protein>
    <submittedName>
        <fullName evidence="1">Uncharacterized protein</fullName>
    </submittedName>
</protein>
<dbReference type="EMBL" id="JBHSBN010000004">
    <property type="protein sequence ID" value="MFC4105941.1"/>
    <property type="molecule type" value="Genomic_DNA"/>
</dbReference>
<comment type="caution">
    <text evidence="1">The sequence shown here is derived from an EMBL/GenBank/DDBJ whole genome shotgun (WGS) entry which is preliminary data.</text>
</comment>
<keyword evidence="2" id="KW-1185">Reference proteome</keyword>
<name>A0ABV8KK53_9ACTN</name>
<reference evidence="2" key="1">
    <citation type="journal article" date="2019" name="Int. J. Syst. Evol. Microbiol.">
        <title>The Global Catalogue of Microorganisms (GCM) 10K type strain sequencing project: providing services to taxonomists for standard genome sequencing and annotation.</title>
        <authorList>
            <consortium name="The Broad Institute Genomics Platform"/>
            <consortium name="The Broad Institute Genome Sequencing Center for Infectious Disease"/>
            <person name="Wu L."/>
            <person name="Ma J."/>
        </authorList>
    </citation>
    <scope>NUCLEOTIDE SEQUENCE [LARGE SCALE GENOMIC DNA]</scope>
    <source>
        <strain evidence="2">2902at01</strain>
    </source>
</reference>
<accession>A0ABV8KK53</accession>
<organism evidence="1 2">
    <name type="scientific">Micromonospora zhanjiangensis</name>
    <dbReference type="NCBI Taxonomy" id="1522057"/>
    <lineage>
        <taxon>Bacteria</taxon>
        <taxon>Bacillati</taxon>
        <taxon>Actinomycetota</taxon>
        <taxon>Actinomycetes</taxon>
        <taxon>Micromonosporales</taxon>
        <taxon>Micromonosporaceae</taxon>
        <taxon>Micromonospora</taxon>
    </lineage>
</organism>
<proteinExistence type="predicted"/>